<organism evidence="1 2">
    <name type="scientific">Clunio marinus</name>
    <dbReference type="NCBI Taxonomy" id="568069"/>
    <lineage>
        <taxon>Eukaryota</taxon>
        <taxon>Metazoa</taxon>
        <taxon>Ecdysozoa</taxon>
        <taxon>Arthropoda</taxon>
        <taxon>Hexapoda</taxon>
        <taxon>Insecta</taxon>
        <taxon>Pterygota</taxon>
        <taxon>Neoptera</taxon>
        <taxon>Endopterygota</taxon>
        <taxon>Diptera</taxon>
        <taxon>Nematocera</taxon>
        <taxon>Chironomoidea</taxon>
        <taxon>Chironomidae</taxon>
        <taxon>Clunio</taxon>
    </lineage>
</organism>
<keyword evidence="2" id="KW-1185">Reference proteome</keyword>
<name>A0A1J1IIU9_9DIPT</name>
<dbReference type="AlphaFoldDB" id="A0A1J1IIU9"/>
<evidence type="ECO:0000313" key="2">
    <source>
        <dbReference type="Proteomes" id="UP000183832"/>
    </source>
</evidence>
<dbReference type="Proteomes" id="UP000183832">
    <property type="component" value="Unassembled WGS sequence"/>
</dbReference>
<accession>A0A1J1IIU9</accession>
<reference evidence="1 2" key="1">
    <citation type="submission" date="2015-04" db="EMBL/GenBank/DDBJ databases">
        <authorList>
            <person name="Syromyatnikov M.Y."/>
            <person name="Popov V.N."/>
        </authorList>
    </citation>
    <scope>NUCLEOTIDE SEQUENCE [LARGE SCALE GENOMIC DNA]</scope>
</reference>
<evidence type="ECO:0000313" key="1">
    <source>
        <dbReference type="EMBL" id="CRK98990.1"/>
    </source>
</evidence>
<sequence length="97" mass="11221">MYECAVESSYGKWSKRNYSRHAATQQKSSQCNGESAAILNKICYDTADHQCSSPLPPTTGYCESQVKFTDNWQQMFEGTKKVQMTYYQEVLIWEQVK</sequence>
<gene>
    <name evidence="1" type="ORF">CLUMA_CG012271</name>
</gene>
<dbReference type="EMBL" id="CVRI01000048">
    <property type="protein sequence ID" value="CRK98990.1"/>
    <property type="molecule type" value="Genomic_DNA"/>
</dbReference>
<protein>
    <submittedName>
        <fullName evidence="1">CLUMA_CG012271, isoform A</fullName>
    </submittedName>
</protein>
<proteinExistence type="predicted"/>